<dbReference type="Proteomes" id="UP000247763">
    <property type="component" value="Chromosome"/>
</dbReference>
<accession>A0A2Z3HZR9</accession>
<dbReference type="SUPFAM" id="SSF52799">
    <property type="entry name" value="(Phosphotyrosine protein) phosphatases II"/>
    <property type="match status" value="1"/>
</dbReference>
<dbReference type="KEGG" id="phb:HYN04_12155"/>
<evidence type="ECO:0000313" key="4">
    <source>
        <dbReference type="Proteomes" id="UP000247763"/>
    </source>
</evidence>
<evidence type="ECO:0000313" key="3">
    <source>
        <dbReference type="EMBL" id="AWM78861.1"/>
    </source>
</evidence>
<gene>
    <name evidence="3" type="ORF">HYN04_12155</name>
</gene>
<protein>
    <submittedName>
        <fullName evidence="3">Protein-tyrosine-phosphatase</fullName>
    </submittedName>
</protein>
<dbReference type="OrthoDB" id="1188001at2"/>
<comment type="similarity">
    <text evidence="1">Belongs to the protein-tyrosine phosphatase family.</text>
</comment>
<dbReference type="PANTHER" id="PTHR31126:SF1">
    <property type="entry name" value="TYROSINE SPECIFIC PROTEIN PHOSPHATASES DOMAIN-CONTAINING PROTEIN"/>
    <property type="match status" value="1"/>
</dbReference>
<dbReference type="PANTHER" id="PTHR31126">
    <property type="entry name" value="TYROSINE-PROTEIN PHOSPHATASE"/>
    <property type="match status" value="1"/>
</dbReference>
<sequence>MTPEDRILPLEGVENFRDYGGYAVPGGLRVVRGRLWRSAHHGAATEADLARIAGLGLAAVVDLRRPTERANQPSRRPAGFGGQVIDCDHGDQAEPPHVAFLRETDLSAESARAFFRDYYRKAPFEPRHQELFSRYFEALDAGRPVLIHCTAGKDRTGLLAALTHHLLGVDEADLLADFELTNLAARIEARLPQVTESMTESLGRRPSETAVRAFLGVDRTYLAEAFGAIRREAGSVEAYLAGLGVDAGRAEALRRTWLEPAQA</sequence>
<dbReference type="AlphaFoldDB" id="A0A2Z3HZR9"/>
<dbReference type="Pfam" id="PF13350">
    <property type="entry name" value="Y_phosphatase3"/>
    <property type="match status" value="1"/>
</dbReference>
<dbReference type="Gene3D" id="3.90.190.10">
    <property type="entry name" value="Protein tyrosine phosphatase superfamily"/>
    <property type="match status" value="1"/>
</dbReference>
<feature type="domain" description="Tyrosine specific protein phosphatases" evidence="2">
    <location>
        <begin position="130"/>
        <end position="202"/>
    </location>
</feature>
<dbReference type="InterPro" id="IPR029021">
    <property type="entry name" value="Prot-tyrosine_phosphatase-like"/>
</dbReference>
<dbReference type="PROSITE" id="PS00383">
    <property type="entry name" value="TYR_PHOSPHATASE_1"/>
    <property type="match status" value="1"/>
</dbReference>
<dbReference type="InterPro" id="IPR000387">
    <property type="entry name" value="Tyr_Pase_dom"/>
</dbReference>
<evidence type="ECO:0000259" key="2">
    <source>
        <dbReference type="PROSITE" id="PS50056"/>
    </source>
</evidence>
<reference evidence="4" key="1">
    <citation type="submission" date="2018-05" db="EMBL/GenBank/DDBJ databases">
        <title>Genome sequencing of Phenylobacterium sp. HYN0004.</title>
        <authorList>
            <person name="Yi H."/>
            <person name="Baek C."/>
        </authorList>
    </citation>
    <scope>NUCLEOTIDE SEQUENCE [LARGE SCALE GENOMIC DNA]</scope>
    <source>
        <strain evidence="4">HYN0004</strain>
    </source>
</reference>
<dbReference type="GO" id="GO:0004721">
    <property type="term" value="F:phosphoprotein phosphatase activity"/>
    <property type="evidence" value="ECO:0007669"/>
    <property type="project" value="InterPro"/>
</dbReference>
<name>A0A2Z3HZR9_9CAUL</name>
<dbReference type="InterPro" id="IPR026893">
    <property type="entry name" value="Tyr/Ser_Pase_IphP-type"/>
</dbReference>
<dbReference type="InterPro" id="IPR016130">
    <property type="entry name" value="Tyr_Pase_AS"/>
</dbReference>
<evidence type="ECO:0000256" key="1">
    <source>
        <dbReference type="ARBA" id="ARBA00009580"/>
    </source>
</evidence>
<keyword evidence="4" id="KW-1185">Reference proteome</keyword>
<proteinExistence type="inferred from homology"/>
<dbReference type="PROSITE" id="PS50056">
    <property type="entry name" value="TYR_PHOSPHATASE_2"/>
    <property type="match status" value="1"/>
</dbReference>
<organism evidence="3 4">
    <name type="scientific">Phenylobacterium parvum</name>
    <dbReference type="NCBI Taxonomy" id="2201350"/>
    <lineage>
        <taxon>Bacteria</taxon>
        <taxon>Pseudomonadati</taxon>
        <taxon>Pseudomonadota</taxon>
        <taxon>Alphaproteobacteria</taxon>
        <taxon>Caulobacterales</taxon>
        <taxon>Caulobacteraceae</taxon>
        <taxon>Phenylobacterium</taxon>
    </lineage>
</organism>
<dbReference type="EMBL" id="CP029479">
    <property type="protein sequence ID" value="AWM78861.1"/>
    <property type="molecule type" value="Genomic_DNA"/>
</dbReference>